<accession>A0A818MJH2</accession>
<evidence type="ECO:0000313" key="2">
    <source>
        <dbReference type="EMBL" id="CAF3590195.1"/>
    </source>
</evidence>
<gene>
    <name evidence="1" type="ORF">JYZ213_LOCUS27224</name>
    <name evidence="2" type="ORF">OXD698_LOCUS5870</name>
</gene>
<proteinExistence type="predicted"/>
<evidence type="ECO:0000313" key="1">
    <source>
        <dbReference type="EMBL" id="CAF1206727.1"/>
    </source>
</evidence>
<evidence type="ECO:0000313" key="3">
    <source>
        <dbReference type="Proteomes" id="UP000663844"/>
    </source>
</evidence>
<dbReference type="Proteomes" id="UP000663845">
    <property type="component" value="Unassembled WGS sequence"/>
</dbReference>
<comment type="caution">
    <text evidence="2">The sequence shown here is derived from an EMBL/GenBank/DDBJ whole genome shotgun (WGS) entry which is preliminary data.</text>
</comment>
<dbReference type="Proteomes" id="UP000663844">
    <property type="component" value="Unassembled WGS sequence"/>
</dbReference>
<dbReference type="AlphaFoldDB" id="A0A818MJH2"/>
<protein>
    <submittedName>
        <fullName evidence="2">Uncharacterized protein</fullName>
    </submittedName>
</protein>
<organism evidence="2 3">
    <name type="scientific">Adineta steineri</name>
    <dbReference type="NCBI Taxonomy" id="433720"/>
    <lineage>
        <taxon>Eukaryota</taxon>
        <taxon>Metazoa</taxon>
        <taxon>Spiralia</taxon>
        <taxon>Gnathifera</taxon>
        <taxon>Rotifera</taxon>
        <taxon>Eurotatoria</taxon>
        <taxon>Bdelloidea</taxon>
        <taxon>Adinetida</taxon>
        <taxon>Adinetidae</taxon>
        <taxon>Adineta</taxon>
    </lineage>
</organism>
<dbReference type="EMBL" id="CAJOAZ010000246">
    <property type="protein sequence ID" value="CAF3590195.1"/>
    <property type="molecule type" value="Genomic_DNA"/>
</dbReference>
<dbReference type="EMBL" id="CAJNOG010000375">
    <property type="protein sequence ID" value="CAF1206727.1"/>
    <property type="molecule type" value="Genomic_DNA"/>
</dbReference>
<reference evidence="2" key="1">
    <citation type="submission" date="2021-02" db="EMBL/GenBank/DDBJ databases">
        <authorList>
            <person name="Nowell W R."/>
        </authorList>
    </citation>
    <scope>NUCLEOTIDE SEQUENCE</scope>
</reference>
<name>A0A818MJH2_9BILA</name>
<sequence>MFNGHELNVNDTIRASGLLDTINSSDGNYPELRLKFLHKLHESAHIATNIVLTSPEELVYKDIFEVPYSPTQEEIMPDILKPLVEKIHENQPKSSAFSSKLVSMPVFTKQVVDELPSLHITVPVKPNEFDSNEFLQCLAMDLGIN</sequence>